<keyword evidence="6 9" id="KW-0472">Membrane</keyword>
<evidence type="ECO:0000313" key="10">
    <source>
        <dbReference type="EMBL" id="TPX43229.1"/>
    </source>
</evidence>
<evidence type="ECO:0000256" key="6">
    <source>
        <dbReference type="ARBA" id="ARBA00023136"/>
    </source>
</evidence>
<feature type="transmembrane region" description="Helical" evidence="9">
    <location>
        <begin position="223"/>
        <end position="243"/>
    </location>
</feature>
<evidence type="ECO:0000256" key="5">
    <source>
        <dbReference type="ARBA" id="ARBA00022989"/>
    </source>
</evidence>
<keyword evidence="5 9" id="KW-1133">Transmembrane helix</keyword>
<keyword evidence="12" id="KW-1185">Reference proteome</keyword>
<evidence type="ECO:0008006" key="14">
    <source>
        <dbReference type="Google" id="ProtNLM"/>
    </source>
</evidence>
<evidence type="ECO:0000256" key="4">
    <source>
        <dbReference type="ARBA" id="ARBA00022692"/>
    </source>
</evidence>
<dbReference type="AlphaFoldDB" id="A0A507DE61"/>
<dbReference type="PANTHER" id="PTHR28259:SF1">
    <property type="entry name" value="FLUORIDE EXPORT PROTEIN 1-RELATED"/>
    <property type="match status" value="1"/>
</dbReference>
<evidence type="ECO:0000256" key="2">
    <source>
        <dbReference type="ARBA" id="ARBA00004651"/>
    </source>
</evidence>
<feature type="transmembrane region" description="Helical" evidence="9">
    <location>
        <begin position="342"/>
        <end position="362"/>
    </location>
</feature>
<reference evidence="12 13" key="1">
    <citation type="journal article" date="2019" name="Sci. Rep.">
        <title>Comparative genomics of chytrid fungi reveal insights into the obligate biotrophic and pathogenic lifestyle of Synchytrium endobioticum.</title>
        <authorList>
            <person name="van de Vossenberg B.T.L.H."/>
            <person name="Warris S."/>
            <person name="Nguyen H.D.T."/>
            <person name="van Gent-Pelzer M.P.E."/>
            <person name="Joly D.L."/>
            <person name="van de Geest H.C."/>
            <person name="Bonants P.J.M."/>
            <person name="Smith D.S."/>
            <person name="Levesque C.A."/>
            <person name="van der Lee T.A.J."/>
        </authorList>
    </citation>
    <scope>NUCLEOTIDE SEQUENCE [LARGE SCALE GENOMIC DNA]</scope>
    <source>
        <strain evidence="11 13">LEV6574</strain>
        <strain evidence="10 12">MB42</strain>
    </source>
</reference>
<comment type="function">
    <text evidence="1">Fluoride channel required for the rapid expulsion of cytoplasmic fluoride.</text>
</comment>
<accession>A0A507DE61</accession>
<dbReference type="EMBL" id="QEAN01000206">
    <property type="protein sequence ID" value="TPX43229.1"/>
    <property type="molecule type" value="Genomic_DNA"/>
</dbReference>
<dbReference type="Pfam" id="PF02537">
    <property type="entry name" value="CRCB"/>
    <property type="match status" value="2"/>
</dbReference>
<comment type="caution">
    <text evidence="11">The sequence shown here is derived from an EMBL/GenBank/DDBJ whole genome shotgun (WGS) entry which is preliminary data.</text>
</comment>
<comment type="catalytic activity">
    <reaction evidence="8">
        <text>fluoride(in) = fluoride(out)</text>
        <dbReference type="Rhea" id="RHEA:76159"/>
        <dbReference type="ChEBI" id="CHEBI:17051"/>
    </reaction>
    <physiologicalReaction direction="left-to-right" evidence="8">
        <dbReference type="Rhea" id="RHEA:76160"/>
    </physiologicalReaction>
</comment>
<evidence type="ECO:0000313" key="11">
    <source>
        <dbReference type="EMBL" id="TPX49863.1"/>
    </source>
</evidence>
<evidence type="ECO:0000256" key="3">
    <source>
        <dbReference type="ARBA" id="ARBA00022475"/>
    </source>
</evidence>
<evidence type="ECO:0000313" key="13">
    <source>
        <dbReference type="Proteomes" id="UP000320475"/>
    </source>
</evidence>
<dbReference type="Proteomes" id="UP000320475">
    <property type="component" value="Unassembled WGS sequence"/>
</dbReference>
<dbReference type="InterPro" id="IPR003691">
    <property type="entry name" value="FluC"/>
</dbReference>
<dbReference type="GO" id="GO:1903425">
    <property type="term" value="F:fluoride transmembrane transporter activity"/>
    <property type="evidence" value="ECO:0007669"/>
    <property type="project" value="TreeGrafter"/>
</dbReference>
<feature type="transmembrane region" description="Helical" evidence="9">
    <location>
        <begin position="161"/>
        <end position="181"/>
    </location>
</feature>
<organism evidence="11 13">
    <name type="scientific">Synchytrium endobioticum</name>
    <dbReference type="NCBI Taxonomy" id="286115"/>
    <lineage>
        <taxon>Eukaryota</taxon>
        <taxon>Fungi</taxon>
        <taxon>Fungi incertae sedis</taxon>
        <taxon>Chytridiomycota</taxon>
        <taxon>Chytridiomycota incertae sedis</taxon>
        <taxon>Chytridiomycetes</taxon>
        <taxon>Synchytriales</taxon>
        <taxon>Synchytriaceae</taxon>
        <taxon>Synchytrium</taxon>
    </lineage>
</organism>
<feature type="transmembrane region" description="Helical" evidence="9">
    <location>
        <begin position="61"/>
        <end position="82"/>
    </location>
</feature>
<keyword evidence="4 9" id="KW-0812">Transmembrane</keyword>
<evidence type="ECO:0000256" key="1">
    <source>
        <dbReference type="ARBA" id="ARBA00002598"/>
    </source>
</evidence>
<feature type="transmembrane region" description="Helical" evidence="9">
    <location>
        <begin position="119"/>
        <end position="141"/>
    </location>
</feature>
<keyword evidence="3" id="KW-1003">Cell membrane</keyword>
<dbReference type="EMBL" id="QEAM01000026">
    <property type="protein sequence ID" value="TPX49863.1"/>
    <property type="molecule type" value="Genomic_DNA"/>
</dbReference>
<evidence type="ECO:0000256" key="9">
    <source>
        <dbReference type="SAM" id="Phobius"/>
    </source>
</evidence>
<evidence type="ECO:0000313" key="12">
    <source>
        <dbReference type="Proteomes" id="UP000317494"/>
    </source>
</evidence>
<proteinExistence type="inferred from homology"/>
<dbReference type="OrthoDB" id="409792at2759"/>
<name>A0A507DE61_9FUNG</name>
<feature type="transmembrane region" description="Helical" evidence="9">
    <location>
        <begin position="88"/>
        <end position="107"/>
    </location>
</feature>
<dbReference type="VEuPathDB" id="FungiDB:SeMB42_g04816"/>
<dbReference type="PANTHER" id="PTHR28259">
    <property type="entry name" value="FLUORIDE EXPORT PROTEIN 1-RELATED"/>
    <property type="match status" value="1"/>
</dbReference>
<dbReference type="GO" id="GO:0005886">
    <property type="term" value="C:plasma membrane"/>
    <property type="evidence" value="ECO:0007669"/>
    <property type="project" value="UniProtKB-SubCell"/>
</dbReference>
<evidence type="ECO:0000256" key="7">
    <source>
        <dbReference type="ARBA" id="ARBA00035120"/>
    </source>
</evidence>
<evidence type="ECO:0000256" key="8">
    <source>
        <dbReference type="ARBA" id="ARBA00035585"/>
    </source>
</evidence>
<dbReference type="Proteomes" id="UP000317494">
    <property type="component" value="Unassembled WGS sequence"/>
</dbReference>
<gene>
    <name evidence="11" type="ORF">SeLEV6574_g01240</name>
    <name evidence="10" type="ORF">SeMB42_g04816</name>
</gene>
<comment type="similarity">
    <text evidence="7">Belongs to the fluoride channel Fluc/FEX (TC 1.A.43) family.</text>
</comment>
<sequence>MQVANIRDRRSLECISLTTTALIQEGDNAIIDVDGDLAAEVAPTTPLGVPEEVVEQCLPPIYASLTIFSFIGCLMRLGLIYLHDYDGAPVVAILYPQIMGCLIIGWCNANKEVLIDLYYPLYIGLSTGLCGSITTFSSWSLSVFGAFVDLGFTGRSGGYNLLAGIAVTIIIIGMSLVSVSFGEHVAKIINLQTVFGHSDDWKAPVFKLETVRFRIDRLKKRDGAVMVVAAALWIMLGLLGIFVQTGRGVVFAATFAPLGTLVRYRFAIFNVKYGHFPLGTFTVNMVGTALLAIFYVLSHAPFTSTTSAECAILTGLSDGFCGCLTTISTFAVELRTLKLSSAYIYGIASTVLGQVIMLAIIGSVRFVGELNRGCVE</sequence>
<dbReference type="STRING" id="286115.A0A507DE61"/>
<feature type="transmembrane region" description="Helical" evidence="9">
    <location>
        <begin position="278"/>
        <end position="297"/>
    </location>
</feature>
<protein>
    <recommendedName>
        <fullName evidence="14">Fluoride ion transporter CrcB</fullName>
    </recommendedName>
</protein>
<comment type="subcellular location">
    <subcellularLocation>
        <location evidence="2">Cell membrane</location>
        <topology evidence="2">Multi-pass membrane protein</topology>
    </subcellularLocation>
</comment>